<dbReference type="EMBL" id="KV417588">
    <property type="protein sequence ID" value="KZP16902.1"/>
    <property type="molecule type" value="Genomic_DNA"/>
</dbReference>
<evidence type="ECO:0000259" key="1">
    <source>
        <dbReference type="Pfam" id="PF00646"/>
    </source>
</evidence>
<feature type="domain" description="F-box" evidence="1">
    <location>
        <begin position="14"/>
        <end position="54"/>
    </location>
</feature>
<dbReference type="SUPFAM" id="SSF81383">
    <property type="entry name" value="F-box domain"/>
    <property type="match status" value="1"/>
</dbReference>
<reference evidence="2 3" key="1">
    <citation type="journal article" date="2016" name="Mol. Biol. Evol.">
        <title>Comparative Genomics of Early-Diverging Mushroom-Forming Fungi Provides Insights into the Origins of Lignocellulose Decay Capabilities.</title>
        <authorList>
            <person name="Nagy L.G."/>
            <person name="Riley R."/>
            <person name="Tritt A."/>
            <person name="Adam C."/>
            <person name="Daum C."/>
            <person name="Floudas D."/>
            <person name="Sun H."/>
            <person name="Yadav J.S."/>
            <person name="Pangilinan J."/>
            <person name="Larsson K.H."/>
            <person name="Matsuura K."/>
            <person name="Barry K."/>
            <person name="Labutti K."/>
            <person name="Kuo R."/>
            <person name="Ohm R.A."/>
            <person name="Bhattacharya S.S."/>
            <person name="Shirouzu T."/>
            <person name="Yoshinaga Y."/>
            <person name="Martin F.M."/>
            <person name="Grigoriev I.V."/>
            <person name="Hibbett D.S."/>
        </authorList>
    </citation>
    <scope>NUCLEOTIDE SEQUENCE [LARGE SCALE GENOMIC DNA]</scope>
    <source>
        <strain evidence="2 3">CBS 109695</strain>
    </source>
</reference>
<evidence type="ECO:0000313" key="3">
    <source>
        <dbReference type="Proteomes" id="UP000076532"/>
    </source>
</evidence>
<sequence>MSITNFQMTDGTSLLNLSMDNLIQVFFFMEPMDIISTSQTCKLLYKCTSQRIVWMNAIRRVTTKHGIFKPTFEPITERPLAELKHAATSPSRLRALCKASPVLGSLPHLCTRTLDHSSSTASGTEFDRCYLTPGGRFLVTVGDSLMELWDLGTPNDIVNPKSVASVGSTVPFSLFCHSTPDGDGIVMIVGVFLEHKFPQFHYQYNVYEIYPLASVPKFLSIRSMTLEAPHPLERCTRENELLAFNGDHFIIVWNYAIDTWIQWNSVADHDEIKVFNEHILAIDSGVITVYEIPELRPRTTGESLPPSVIIRPSNRMFLRSGMGHSSFMSTTTKFKYGGNHLHLDILHEQSDDMNGDGCRIEHFVVQWVDTKMLPMAPKFILVRSHESAATEIDGDGSPLLDSFWVSDREMLGVWATGTGIIVQFFESPQSNTDTSTPLPPSILWSGDTGDETFDAKFCPWSGRLCLIEPTNRSQIRVIDFLLPPP</sequence>
<dbReference type="InterPro" id="IPR001810">
    <property type="entry name" value="F-box_dom"/>
</dbReference>
<keyword evidence="3" id="KW-1185">Reference proteome</keyword>
<proteinExistence type="predicted"/>
<dbReference type="InterPro" id="IPR036047">
    <property type="entry name" value="F-box-like_dom_sf"/>
</dbReference>
<protein>
    <recommendedName>
        <fullName evidence="1">F-box domain-containing protein</fullName>
    </recommendedName>
</protein>
<accession>A0A166FKH5</accession>
<name>A0A166FKH5_9AGAM</name>
<evidence type="ECO:0000313" key="2">
    <source>
        <dbReference type="EMBL" id="KZP16902.1"/>
    </source>
</evidence>
<dbReference type="Proteomes" id="UP000076532">
    <property type="component" value="Unassembled WGS sequence"/>
</dbReference>
<dbReference type="OrthoDB" id="3145038at2759"/>
<dbReference type="Pfam" id="PF00646">
    <property type="entry name" value="F-box"/>
    <property type="match status" value="1"/>
</dbReference>
<gene>
    <name evidence="2" type="ORF">FIBSPDRAFT_1047181</name>
</gene>
<organism evidence="2 3">
    <name type="scientific">Athelia psychrophila</name>
    <dbReference type="NCBI Taxonomy" id="1759441"/>
    <lineage>
        <taxon>Eukaryota</taxon>
        <taxon>Fungi</taxon>
        <taxon>Dikarya</taxon>
        <taxon>Basidiomycota</taxon>
        <taxon>Agaricomycotina</taxon>
        <taxon>Agaricomycetes</taxon>
        <taxon>Agaricomycetidae</taxon>
        <taxon>Atheliales</taxon>
        <taxon>Atheliaceae</taxon>
        <taxon>Athelia</taxon>
    </lineage>
</organism>
<dbReference type="AlphaFoldDB" id="A0A166FKH5"/>